<feature type="non-terminal residue" evidence="2">
    <location>
        <position position="1"/>
    </location>
</feature>
<comment type="caution">
    <text evidence="2">The sequence shown here is derived from an EMBL/GenBank/DDBJ whole genome shotgun (WGS) entry which is preliminary data.</text>
</comment>
<dbReference type="RefSeq" id="WP_240575814.1">
    <property type="nucleotide sequence ID" value="NZ_JAKVQD010000272.1"/>
</dbReference>
<organism evidence="2 3">
    <name type="scientific">Aestuariibaculum lutulentum</name>
    <dbReference type="NCBI Taxonomy" id="2920935"/>
    <lineage>
        <taxon>Bacteria</taxon>
        <taxon>Pseudomonadati</taxon>
        <taxon>Bacteroidota</taxon>
        <taxon>Flavobacteriia</taxon>
        <taxon>Flavobacteriales</taxon>
        <taxon>Flavobacteriaceae</taxon>
    </lineage>
</organism>
<dbReference type="Proteomes" id="UP001156141">
    <property type="component" value="Unassembled WGS sequence"/>
</dbReference>
<accession>A0ABS9RN56</accession>
<name>A0ABS9RN56_9FLAO</name>
<evidence type="ECO:0000259" key="1">
    <source>
        <dbReference type="Pfam" id="PF17820"/>
    </source>
</evidence>
<keyword evidence="3" id="KW-1185">Reference proteome</keyword>
<dbReference type="Gene3D" id="2.30.42.10">
    <property type="match status" value="1"/>
</dbReference>
<gene>
    <name evidence="2" type="ORF">MKW35_17235</name>
</gene>
<evidence type="ECO:0000313" key="2">
    <source>
        <dbReference type="EMBL" id="MCH4554368.1"/>
    </source>
</evidence>
<proteinExistence type="predicted"/>
<reference evidence="2" key="1">
    <citation type="submission" date="2022-02" db="EMBL/GenBank/DDBJ databases">
        <title>Aestuariibaculum sp., a marine bacterium isolated from sediment in Guangxi.</title>
        <authorList>
            <person name="Ying J."/>
        </authorList>
    </citation>
    <scope>NUCLEOTIDE SEQUENCE</scope>
    <source>
        <strain evidence="2">L182</strain>
    </source>
</reference>
<dbReference type="Pfam" id="PF17820">
    <property type="entry name" value="PDZ_6"/>
    <property type="match status" value="1"/>
</dbReference>
<dbReference type="EMBL" id="JAKVQD010000272">
    <property type="protein sequence ID" value="MCH4554368.1"/>
    <property type="molecule type" value="Genomic_DNA"/>
</dbReference>
<protein>
    <submittedName>
        <fullName evidence="2">PDZ domain-containing protein</fullName>
    </submittedName>
</protein>
<dbReference type="InterPro" id="IPR041489">
    <property type="entry name" value="PDZ_6"/>
</dbReference>
<feature type="domain" description="PDZ" evidence="1">
    <location>
        <begin position="20"/>
        <end position="55"/>
    </location>
</feature>
<evidence type="ECO:0000313" key="3">
    <source>
        <dbReference type="Proteomes" id="UP001156141"/>
    </source>
</evidence>
<dbReference type="SUPFAM" id="SSF50156">
    <property type="entry name" value="PDZ domain-like"/>
    <property type="match status" value="1"/>
</dbReference>
<sequence length="84" mass="8608">GFIPRIDGGRLTGLVVRPQGTGALFRASGLREGDVIVSIGGRPVSGPQDIDRVTADFAKGGNIPISVERGTETLPLAITVVATP</sequence>
<dbReference type="InterPro" id="IPR036034">
    <property type="entry name" value="PDZ_sf"/>
</dbReference>